<reference evidence="3" key="1">
    <citation type="journal article" date="2013" name="Nat. Genet.">
        <title>The Capsella rubella genome and the genomic consequences of rapid mating system evolution.</title>
        <authorList>
            <person name="Slotte T."/>
            <person name="Hazzouri K.M."/>
            <person name="Agren J.A."/>
            <person name="Koenig D."/>
            <person name="Maumus F."/>
            <person name="Guo Y.L."/>
            <person name="Steige K."/>
            <person name="Platts A.E."/>
            <person name="Escobar J.S."/>
            <person name="Newman L.K."/>
            <person name="Wang W."/>
            <person name="Mandakova T."/>
            <person name="Vello E."/>
            <person name="Smith L.M."/>
            <person name="Henz S.R."/>
            <person name="Steffen J."/>
            <person name="Takuno S."/>
            <person name="Brandvain Y."/>
            <person name="Coop G."/>
            <person name="Andolfatto P."/>
            <person name="Hu T.T."/>
            <person name="Blanchette M."/>
            <person name="Clark R.M."/>
            <person name="Quesneville H."/>
            <person name="Nordborg M."/>
            <person name="Gaut B.S."/>
            <person name="Lysak M.A."/>
            <person name="Jenkins J."/>
            <person name="Grimwood J."/>
            <person name="Chapman J."/>
            <person name="Prochnik S."/>
            <person name="Shu S."/>
            <person name="Rokhsar D."/>
            <person name="Schmutz J."/>
            <person name="Weigel D."/>
            <person name="Wright S.I."/>
        </authorList>
    </citation>
    <scope>NUCLEOTIDE SEQUENCE [LARGE SCALE GENOMIC DNA]</scope>
    <source>
        <strain evidence="3">cv. Monte Gargano</strain>
    </source>
</reference>
<feature type="region of interest" description="Disordered" evidence="1">
    <location>
        <begin position="93"/>
        <end position="122"/>
    </location>
</feature>
<accession>R0G134</accession>
<dbReference type="STRING" id="81985.R0G134"/>
<feature type="compositionally biased region" description="Basic and acidic residues" evidence="1">
    <location>
        <begin position="95"/>
        <end position="105"/>
    </location>
</feature>
<feature type="compositionally biased region" description="Basic residues" evidence="1">
    <location>
        <begin position="107"/>
        <end position="122"/>
    </location>
</feature>
<dbReference type="EMBL" id="KB870808">
    <property type="protein sequence ID" value="EOA29092.1"/>
    <property type="molecule type" value="Genomic_DNA"/>
</dbReference>
<sequence>MSNDSVWGDDITLKAAADVYGVKILLITSLKDVPSTLLLPRLIHLSYLAGIHFNSIHLNKGYLFLFRPILCIIHSTHSSTFLAGSSLDTASMGLHSKEKEEENKNNKNGKKNKKELHRHFDS</sequence>
<dbReference type="Gene3D" id="3.90.70.80">
    <property type="match status" value="1"/>
</dbReference>
<protein>
    <submittedName>
        <fullName evidence="2">Uncharacterized protein</fullName>
    </submittedName>
</protein>
<dbReference type="AlphaFoldDB" id="R0G134"/>
<proteinExistence type="predicted"/>
<evidence type="ECO:0000313" key="2">
    <source>
        <dbReference type="EMBL" id="EOA29092.1"/>
    </source>
</evidence>
<organism evidence="2 3">
    <name type="scientific">Capsella rubella</name>
    <dbReference type="NCBI Taxonomy" id="81985"/>
    <lineage>
        <taxon>Eukaryota</taxon>
        <taxon>Viridiplantae</taxon>
        <taxon>Streptophyta</taxon>
        <taxon>Embryophyta</taxon>
        <taxon>Tracheophyta</taxon>
        <taxon>Spermatophyta</taxon>
        <taxon>Magnoliopsida</taxon>
        <taxon>eudicotyledons</taxon>
        <taxon>Gunneridae</taxon>
        <taxon>Pentapetalae</taxon>
        <taxon>rosids</taxon>
        <taxon>malvids</taxon>
        <taxon>Brassicales</taxon>
        <taxon>Brassicaceae</taxon>
        <taxon>Camelineae</taxon>
        <taxon>Capsella</taxon>
    </lineage>
</organism>
<gene>
    <name evidence="2" type="ORF">CARUB_v10025356mg</name>
</gene>
<dbReference type="Proteomes" id="UP000029121">
    <property type="component" value="Unassembled WGS sequence"/>
</dbReference>
<evidence type="ECO:0000313" key="3">
    <source>
        <dbReference type="Proteomes" id="UP000029121"/>
    </source>
</evidence>
<dbReference type="eggNOG" id="KOG2605">
    <property type="taxonomic scope" value="Eukaryota"/>
</dbReference>
<evidence type="ECO:0000256" key="1">
    <source>
        <dbReference type="SAM" id="MobiDB-lite"/>
    </source>
</evidence>
<name>R0G134_9BRAS</name>
<keyword evidence="3" id="KW-1185">Reference proteome</keyword>